<evidence type="ECO:0000256" key="1">
    <source>
        <dbReference type="SAM" id="MobiDB-lite"/>
    </source>
</evidence>
<accession>A0A919EJN9</accession>
<protein>
    <submittedName>
        <fullName evidence="3">Uncharacterized protein</fullName>
    </submittedName>
</protein>
<gene>
    <name evidence="3" type="ORF">GCM10017667_13520</name>
</gene>
<feature type="transmembrane region" description="Helical" evidence="2">
    <location>
        <begin position="21"/>
        <end position="45"/>
    </location>
</feature>
<feature type="transmembrane region" description="Helical" evidence="2">
    <location>
        <begin position="237"/>
        <end position="257"/>
    </location>
</feature>
<sequence>MFRPRLTVSIGPVTLTRPARLLGAALAAGLALVPFTWVLCDLAALGSPAELFWSWTGSRFGTGRVRAATTLLDPLLCLAATGTVVAALRSRHAAGALAATGAVTLAVRLPGLWTHGTGPLVTALLELALAAGLLTTALAGRRPPAGPGERTPTRPRPGQAAAAGALLAVAGLVLLAWELRWAAELAPRFAVDRFTGGRSVPGAALGVPPGWLALVLTGLHLTAAASAFAAARHTRPLGLLAGGLLLGTGLAEAARLARLHLHPDVRYVVAPELDLPALATTLYGVLAGAAVLLLLAGRGAPDPAPALRSPAAAPAPPYPRPPGW</sequence>
<comment type="caution">
    <text evidence="3">The sequence shown here is derived from an EMBL/GenBank/DDBJ whole genome shotgun (WGS) entry which is preliminary data.</text>
</comment>
<dbReference type="AlphaFoldDB" id="A0A919EJN9"/>
<dbReference type="EMBL" id="BNBE01000001">
    <property type="protein sequence ID" value="GHF86441.1"/>
    <property type="molecule type" value="Genomic_DNA"/>
</dbReference>
<proteinExistence type="predicted"/>
<reference evidence="3" key="1">
    <citation type="journal article" date="2014" name="Int. J. Syst. Evol. Microbiol.">
        <title>Complete genome sequence of Corynebacterium casei LMG S-19264T (=DSM 44701T), isolated from a smear-ripened cheese.</title>
        <authorList>
            <consortium name="US DOE Joint Genome Institute (JGI-PGF)"/>
            <person name="Walter F."/>
            <person name="Albersmeier A."/>
            <person name="Kalinowski J."/>
            <person name="Ruckert C."/>
        </authorList>
    </citation>
    <scope>NUCLEOTIDE SEQUENCE</scope>
    <source>
        <strain evidence="3">JCM 4122</strain>
    </source>
</reference>
<keyword evidence="4" id="KW-1185">Reference proteome</keyword>
<organism evidence="3 4">
    <name type="scientific">Streptomyces filamentosus</name>
    <name type="common">Streptomyces roseosporus</name>
    <dbReference type="NCBI Taxonomy" id="67294"/>
    <lineage>
        <taxon>Bacteria</taxon>
        <taxon>Bacillati</taxon>
        <taxon>Actinomycetota</taxon>
        <taxon>Actinomycetes</taxon>
        <taxon>Kitasatosporales</taxon>
        <taxon>Streptomycetaceae</taxon>
        <taxon>Streptomyces</taxon>
    </lineage>
</organism>
<feature type="transmembrane region" description="Helical" evidence="2">
    <location>
        <begin position="211"/>
        <end position="230"/>
    </location>
</feature>
<feature type="transmembrane region" description="Helical" evidence="2">
    <location>
        <begin position="160"/>
        <end position="177"/>
    </location>
</feature>
<feature type="transmembrane region" description="Helical" evidence="2">
    <location>
        <begin position="119"/>
        <end position="139"/>
    </location>
</feature>
<evidence type="ECO:0000256" key="2">
    <source>
        <dbReference type="SAM" id="Phobius"/>
    </source>
</evidence>
<evidence type="ECO:0000313" key="3">
    <source>
        <dbReference type="EMBL" id="GHF86441.1"/>
    </source>
</evidence>
<feature type="compositionally biased region" description="Pro residues" evidence="1">
    <location>
        <begin position="313"/>
        <end position="324"/>
    </location>
</feature>
<reference evidence="3" key="2">
    <citation type="submission" date="2020-09" db="EMBL/GenBank/DDBJ databases">
        <authorList>
            <person name="Sun Q."/>
            <person name="Ohkuma M."/>
        </authorList>
    </citation>
    <scope>NUCLEOTIDE SEQUENCE</scope>
    <source>
        <strain evidence="3">JCM 4122</strain>
    </source>
</reference>
<dbReference type="Proteomes" id="UP000632849">
    <property type="component" value="Unassembled WGS sequence"/>
</dbReference>
<keyword evidence="2" id="KW-0812">Transmembrane</keyword>
<feature type="transmembrane region" description="Helical" evidence="2">
    <location>
        <begin position="277"/>
        <end position="296"/>
    </location>
</feature>
<evidence type="ECO:0000313" key="4">
    <source>
        <dbReference type="Proteomes" id="UP000632849"/>
    </source>
</evidence>
<keyword evidence="2" id="KW-0472">Membrane</keyword>
<keyword evidence="2" id="KW-1133">Transmembrane helix</keyword>
<name>A0A919EJN9_STRFL</name>
<feature type="region of interest" description="Disordered" evidence="1">
    <location>
        <begin position="304"/>
        <end position="324"/>
    </location>
</feature>